<feature type="transmembrane region" description="Helical" evidence="6">
    <location>
        <begin position="153"/>
        <end position="173"/>
    </location>
</feature>
<dbReference type="GO" id="GO:0005886">
    <property type="term" value="C:plasma membrane"/>
    <property type="evidence" value="ECO:0007669"/>
    <property type="project" value="UniProtKB-SubCell"/>
</dbReference>
<feature type="transmembrane region" description="Helical" evidence="6">
    <location>
        <begin position="6"/>
        <end position="25"/>
    </location>
</feature>
<evidence type="ECO:0000256" key="1">
    <source>
        <dbReference type="ARBA" id="ARBA00004651"/>
    </source>
</evidence>
<evidence type="ECO:0000256" key="6">
    <source>
        <dbReference type="SAM" id="Phobius"/>
    </source>
</evidence>
<keyword evidence="2" id="KW-1003">Cell membrane</keyword>
<evidence type="ECO:0000256" key="4">
    <source>
        <dbReference type="ARBA" id="ARBA00022989"/>
    </source>
</evidence>
<evidence type="ECO:0008006" key="9">
    <source>
        <dbReference type="Google" id="ProtNLM"/>
    </source>
</evidence>
<feature type="transmembrane region" description="Helical" evidence="6">
    <location>
        <begin position="315"/>
        <end position="338"/>
    </location>
</feature>
<comment type="subcellular location">
    <subcellularLocation>
        <location evidence="1">Cell membrane</location>
        <topology evidence="1">Multi-pass membrane protein</topology>
    </subcellularLocation>
</comment>
<sequence>MSLKRGILYFIGLTICVGTLALYYTSDEETWRLFASAKMSLLSLALLFSIAAWIFDALRFKAIAAIIGENVSLKLALSLVFLNAFGSAVTPFQSGGGPLVIYALHSNRVPVGKGVALTIVRTIITVLVLSIFVPLSMFMVPEAFIDSLTMKGMFLYAVVFVILFCAVIIISVAKSDSLKHIAKVTTIRIDKLKVFNFRVFSAVRFLNRQIDLYVHNMQLLARSGFLRLSLVCLLTLLYIVFTVSVFPLLAYALGVSVSFMKATILQGLFFFVLYFIPTPGASGVAEGGGVVVYKTLVPLNMAGLLSLGWRFFTHYLAIAIGVAVAIRTIGMSIITSILERKSENESTGSQKDSF</sequence>
<dbReference type="PANTHER" id="PTHR37693:SF1">
    <property type="entry name" value="INTEGRAL MEMBRANE PROTEIN"/>
    <property type="match status" value="1"/>
</dbReference>
<dbReference type="NCBIfam" id="TIGR00374">
    <property type="entry name" value="flippase-like domain"/>
    <property type="match status" value="1"/>
</dbReference>
<evidence type="ECO:0000313" key="8">
    <source>
        <dbReference type="Proteomes" id="UP000199266"/>
    </source>
</evidence>
<name>A0A1H3E7P2_9BACT</name>
<evidence type="ECO:0000313" key="7">
    <source>
        <dbReference type="EMBL" id="SDX74637.1"/>
    </source>
</evidence>
<dbReference type="AlphaFoldDB" id="A0A1H3E7P2"/>
<proteinExistence type="predicted"/>
<organism evidence="7 8">
    <name type="scientific">Acetomicrobium thermoterrenum DSM 13490</name>
    <dbReference type="NCBI Taxonomy" id="1120987"/>
    <lineage>
        <taxon>Bacteria</taxon>
        <taxon>Thermotogati</taxon>
        <taxon>Synergistota</taxon>
        <taxon>Synergistia</taxon>
        <taxon>Synergistales</taxon>
        <taxon>Acetomicrobiaceae</taxon>
        <taxon>Acetomicrobium</taxon>
    </lineage>
</organism>
<dbReference type="RefSeq" id="WP_091460298.1">
    <property type="nucleotide sequence ID" value="NZ_FNPD01000002.1"/>
</dbReference>
<keyword evidence="5 6" id="KW-0472">Membrane</keyword>
<reference evidence="8" key="1">
    <citation type="submission" date="2016-10" db="EMBL/GenBank/DDBJ databases">
        <authorList>
            <person name="Varghese N."/>
            <person name="Submissions S."/>
        </authorList>
    </citation>
    <scope>NUCLEOTIDE SEQUENCE [LARGE SCALE GENOMIC DNA]</scope>
    <source>
        <strain evidence="8">DSM 13490</strain>
    </source>
</reference>
<feature type="transmembrane region" description="Helical" evidence="6">
    <location>
        <begin position="259"/>
        <end position="276"/>
    </location>
</feature>
<evidence type="ECO:0000256" key="2">
    <source>
        <dbReference type="ARBA" id="ARBA00022475"/>
    </source>
</evidence>
<dbReference type="Proteomes" id="UP000199266">
    <property type="component" value="Unassembled WGS sequence"/>
</dbReference>
<keyword evidence="3 6" id="KW-0812">Transmembrane</keyword>
<feature type="transmembrane region" description="Helical" evidence="6">
    <location>
        <begin position="114"/>
        <end position="133"/>
    </location>
</feature>
<dbReference type="InterPro" id="IPR022791">
    <property type="entry name" value="L-PG_synthase/AglD"/>
</dbReference>
<accession>A0A1H3E7P2</accession>
<feature type="transmembrane region" description="Helical" evidence="6">
    <location>
        <begin position="288"/>
        <end position="309"/>
    </location>
</feature>
<protein>
    <recommendedName>
        <fullName evidence="9">Lysylphosphatidylglycerol synthase TM region</fullName>
    </recommendedName>
</protein>
<keyword evidence="4 6" id="KW-1133">Transmembrane helix</keyword>
<dbReference type="PANTHER" id="PTHR37693">
    <property type="entry name" value="PHOSPHATIDYLGLYCEROL LYSYLTRANSFERASE"/>
    <property type="match status" value="1"/>
</dbReference>
<dbReference type="EMBL" id="FNPD01000002">
    <property type="protein sequence ID" value="SDX74637.1"/>
    <property type="molecule type" value="Genomic_DNA"/>
</dbReference>
<evidence type="ECO:0000256" key="5">
    <source>
        <dbReference type="ARBA" id="ARBA00023136"/>
    </source>
</evidence>
<evidence type="ECO:0000256" key="3">
    <source>
        <dbReference type="ARBA" id="ARBA00022692"/>
    </source>
</evidence>
<feature type="transmembrane region" description="Helical" evidence="6">
    <location>
        <begin position="37"/>
        <end position="55"/>
    </location>
</feature>
<gene>
    <name evidence="7" type="ORF">SAMN03080603_00482</name>
</gene>
<keyword evidence="8" id="KW-1185">Reference proteome</keyword>
<dbReference type="Pfam" id="PF03706">
    <property type="entry name" value="LPG_synthase_TM"/>
    <property type="match status" value="1"/>
</dbReference>
<feature type="transmembrane region" description="Helical" evidence="6">
    <location>
        <begin position="225"/>
        <end position="253"/>
    </location>
</feature>